<accession>A0A2V2NKW0</accession>
<dbReference type="OrthoDB" id="66902at2157"/>
<dbReference type="GO" id="GO:0016787">
    <property type="term" value="F:hydrolase activity"/>
    <property type="evidence" value="ECO:0007669"/>
    <property type="project" value="UniProtKB-KW"/>
</dbReference>
<proteinExistence type="inferred from homology"/>
<dbReference type="GeneID" id="97607875"/>
<evidence type="ECO:0000256" key="2">
    <source>
        <dbReference type="ARBA" id="ARBA00022801"/>
    </source>
</evidence>
<dbReference type="Proteomes" id="UP000245934">
    <property type="component" value="Unassembled WGS sequence"/>
</dbReference>
<dbReference type="AlphaFoldDB" id="A0A2V2NKW0"/>
<reference evidence="4 5" key="1">
    <citation type="submission" date="2018-05" db="EMBL/GenBank/DDBJ databases">
        <title>Draft genome of Methanospirillum stamsii Pt1.</title>
        <authorList>
            <person name="Dueholm M.S."/>
            <person name="Nielsen P.H."/>
            <person name="Bakmann L.F."/>
            <person name="Otzen D.E."/>
        </authorList>
    </citation>
    <scope>NUCLEOTIDE SEQUENCE [LARGE SCALE GENOMIC DNA]</scope>
    <source>
        <strain evidence="4 5">Pt1</strain>
    </source>
</reference>
<dbReference type="Gene3D" id="3.60.60.10">
    <property type="entry name" value="Penicillin V Acylase, Chain A"/>
    <property type="match status" value="1"/>
</dbReference>
<evidence type="ECO:0000259" key="3">
    <source>
        <dbReference type="Pfam" id="PF02275"/>
    </source>
</evidence>
<evidence type="ECO:0000313" key="5">
    <source>
        <dbReference type="Proteomes" id="UP000245934"/>
    </source>
</evidence>
<gene>
    <name evidence="4" type="ORF">DLD82_02640</name>
</gene>
<dbReference type="PANTHER" id="PTHR35527:SF2">
    <property type="entry name" value="HYDROLASE"/>
    <property type="match status" value="1"/>
</dbReference>
<evidence type="ECO:0000313" key="4">
    <source>
        <dbReference type="EMBL" id="PWR75973.1"/>
    </source>
</evidence>
<sequence length="376" mass="42547">MRNCTWVAIAIIGILFVIFPVSGCSEFILKNSSPDNVISGRTIDFLYSTLTDTNFAMEPKGQNDISLSSLIPDEPGLSWNNTYGFVGVANFAGIMQEYNEGHLYYLDVLNEAGLSASFLWLNEAQFPHNITNPQNALFYLDLPGWIAGNFKTLDEVKEGLSSVEIWAPEGLDSTYPLHLCVHDASKKSMIIEWVEDENNNPVMNIYDGDMVDDNYGVMTNSPVYPLQLASLENYKNSMPENHFEGLPGGVSMSDRFIRLSKLNEYNQQIPYEMGDISQAFHLLNSVDVAFGNEPSFFEIRGVGSIPGDDYTYLTVVRDHTNPAYYYRSWRDQSIRKIDFSKIDFMKDASDLIPVDPNPVLEMSPLYTDLTYFFQEM</sequence>
<dbReference type="RefSeq" id="WP_109939550.1">
    <property type="nucleotide sequence ID" value="NZ_CP176366.1"/>
</dbReference>
<name>A0A2V2NKW0_9EURY</name>
<organism evidence="4 5">
    <name type="scientific">Methanospirillum stamsii</name>
    <dbReference type="NCBI Taxonomy" id="1277351"/>
    <lineage>
        <taxon>Archaea</taxon>
        <taxon>Methanobacteriati</taxon>
        <taxon>Methanobacteriota</taxon>
        <taxon>Stenosarchaea group</taxon>
        <taxon>Methanomicrobia</taxon>
        <taxon>Methanomicrobiales</taxon>
        <taxon>Methanospirillaceae</taxon>
        <taxon>Methanospirillum</taxon>
    </lineage>
</organism>
<evidence type="ECO:0000256" key="1">
    <source>
        <dbReference type="ARBA" id="ARBA00006625"/>
    </source>
</evidence>
<protein>
    <recommendedName>
        <fullName evidence="3">Choloylglycine hydrolase/NAAA C-terminal domain-containing protein</fullName>
    </recommendedName>
</protein>
<dbReference type="InterPro" id="IPR029132">
    <property type="entry name" value="CBAH/NAAA_C"/>
</dbReference>
<dbReference type="PANTHER" id="PTHR35527">
    <property type="entry name" value="CHOLOYLGLYCINE HYDROLASE"/>
    <property type="match status" value="1"/>
</dbReference>
<dbReference type="Pfam" id="PF02275">
    <property type="entry name" value="CBAH"/>
    <property type="match status" value="1"/>
</dbReference>
<dbReference type="EMBL" id="QGMZ01000006">
    <property type="protein sequence ID" value="PWR75973.1"/>
    <property type="molecule type" value="Genomic_DNA"/>
</dbReference>
<dbReference type="SUPFAM" id="SSF56235">
    <property type="entry name" value="N-terminal nucleophile aminohydrolases (Ntn hydrolases)"/>
    <property type="match status" value="1"/>
</dbReference>
<dbReference type="InterPro" id="IPR052193">
    <property type="entry name" value="Peptidase_C59"/>
</dbReference>
<keyword evidence="5" id="KW-1185">Reference proteome</keyword>
<comment type="similarity">
    <text evidence="1">Belongs to the peptidase C59 family.</text>
</comment>
<comment type="caution">
    <text evidence="4">The sequence shown here is derived from an EMBL/GenBank/DDBJ whole genome shotgun (WGS) entry which is preliminary data.</text>
</comment>
<feature type="domain" description="Choloylglycine hydrolase/NAAA C-terminal" evidence="3">
    <location>
        <begin position="24"/>
        <end position="351"/>
    </location>
</feature>
<keyword evidence="2" id="KW-0378">Hydrolase</keyword>
<dbReference type="InterPro" id="IPR029055">
    <property type="entry name" value="Ntn_hydrolases_N"/>
</dbReference>